<feature type="compositionally biased region" description="Basic residues" evidence="1">
    <location>
        <begin position="40"/>
        <end position="58"/>
    </location>
</feature>
<dbReference type="AlphaFoldDB" id="A0AAV4V018"/>
<evidence type="ECO:0000313" key="3">
    <source>
        <dbReference type="Proteomes" id="UP001054837"/>
    </source>
</evidence>
<sequence>MTHANIPSLSAFIAREDFIPSAPILAISVHSQQVLAKQEGKKRKKKSPRGNNARRRNSAARECESKHLPHLESGAKLPFSWIGMPLLLGRDLLLNGSAHGYSSK</sequence>
<organism evidence="2 3">
    <name type="scientific">Caerostris darwini</name>
    <dbReference type="NCBI Taxonomy" id="1538125"/>
    <lineage>
        <taxon>Eukaryota</taxon>
        <taxon>Metazoa</taxon>
        <taxon>Ecdysozoa</taxon>
        <taxon>Arthropoda</taxon>
        <taxon>Chelicerata</taxon>
        <taxon>Arachnida</taxon>
        <taxon>Araneae</taxon>
        <taxon>Araneomorphae</taxon>
        <taxon>Entelegynae</taxon>
        <taxon>Araneoidea</taxon>
        <taxon>Araneidae</taxon>
        <taxon>Caerostris</taxon>
    </lineage>
</organism>
<evidence type="ECO:0000313" key="2">
    <source>
        <dbReference type="EMBL" id="GIY63562.1"/>
    </source>
</evidence>
<keyword evidence="3" id="KW-1185">Reference proteome</keyword>
<evidence type="ECO:0000256" key="1">
    <source>
        <dbReference type="SAM" id="MobiDB-lite"/>
    </source>
</evidence>
<name>A0AAV4V018_9ARAC</name>
<feature type="region of interest" description="Disordered" evidence="1">
    <location>
        <begin position="35"/>
        <end position="67"/>
    </location>
</feature>
<gene>
    <name evidence="2" type="ORF">CDAR_442261</name>
</gene>
<dbReference type="Proteomes" id="UP001054837">
    <property type="component" value="Unassembled WGS sequence"/>
</dbReference>
<dbReference type="EMBL" id="BPLQ01012194">
    <property type="protein sequence ID" value="GIY63562.1"/>
    <property type="molecule type" value="Genomic_DNA"/>
</dbReference>
<proteinExistence type="predicted"/>
<protein>
    <submittedName>
        <fullName evidence="2">Uncharacterized protein</fullName>
    </submittedName>
</protein>
<comment type="caution">
    <text evidence="2">The sequence shown here is derived from an EMBL/GenBank/DDBJ whole genome shotgun (WGS) entry which is preliminary data.</text>
</comment>
<reference evidence="2 3" key="1">
    <citation type="submission" date="2021-06" db="EMBL/GenBank/DDBJ databases">
        <title>Caerostris darwini draft genome.</title>
        <authorList>
            <person name="Kono N."/>
            <person name="Arakawa K."/>
        </authorList>
    </citation>
    <scope>NUCLEOTIDE SEQUENCE [LARGE SCALE GENOMIC DNA]</scope>
</reference>
<accession>A0AAV4V018</accession>